<dbReference type="Proteomes" id="UP000077177">
    <property type="component" value="Chromosome"/>
</dbReference>
<dbReference type="STRING" id="1492898.SY85_09255"/>
<evidence type="ECO:0000313" key="1">
    <source>
        <dbReference type="EMBL" id="ANE50663.1"/>
    </source>
</evidence>
<sequence length="100" mass="11447">MLQGALMAGLIELPVREEKRQVAEVVKRLLRRVLEDEEAVPVPVLVVVAVVAVVRIVREVQTRLQEDLEYQKEKVSDEILKFMSLQVHLFFLVNTPNVSL</sequence>
<name>A0A172TV56_9BACT</name>
<reference evidence="1 2" key="2">
    <citation type="journal article" date="2016" name="Int. J. Syst. Evol. Microbiol.">
        <title>Flavisolibacter tropicus sp. nov., isolated from tropical soil.</title>
        <authorList>
            <person name="Lee J.J."/>
            <person name="Kang M.S."/>
            <person name="Kim G.S."/>
            <person name="Lee C.S."/>
            <person name="Lim S."/>
            <person name="Lee J."/>
            <person name="Roh S.H."/>
            <person name="Kang H."/>
            <person name="Ha J.M."/>
            <person name="Bae S."/>
            <person name="Jung H.Y."/>
            <person name="Kim M.K."/>
        </authorList>
    </citation>
    <scope>NUCLEOTIDE SEQUENCE [LARGE SCALE GENOMIC DNA]</scope>
    <source>
        <strain evidence="1 2">LCS9</strain>
    </source>
</reference>
<organism evidence="1 2">
    <name type="scientific">Flavisolibacter tropicus</name>
    <dbReference type="NCBI Taxonomy" id="1492898"/>
    <lineage>
        <taxon>Bacteria</taxon>
        <taxon>Pseudomonadati</taxon>
        <taxon>Bacteroidota</taxon>
        <taxon>Chitinophagia</taxon>
        <taxon>Chitinophagales</taxon>
        <taxon>Chitinophagaceae</taxon>
        <taxon>Flavisolibacter</taxon>
    </lineage>
</organism>
<gene>
    <name evidence="1" type="ORF">SY85_09255</name>
</gene>
<keyword evidence="2" id="KW-1185">Reference proteome</keyword>
<proteinExistence type="predicted"/>
<reference evidence="2" key="1">
    <citation type="submission" date="2015-01" db="EMBL/GenBank/DDBJ databases">
        <title>Flavisolibacter sp./LCS9/ whole genome sequencing.</title>
        <authorList>
            <person name="Kim M.K."/>
            <person name="Srinivasan S."/>
            <person name="Lee J.-J."/>
        </authorList>
    </citation>
    <scope>NUCLEOTIDE SEQUENCE [LARGE SCALE GENOMIC DNA]</scope>
    <source>
        <strain evidence="2">LCS9</strain>
    </source>
</reference>
<dbReference type="EMBL" id="CP011390">
    <property type="protein sequence ID" value="ANE50663.1"/>
    <property type="molecule type" value="Genomic_DNA"/>
</dbReference>
<dbReference type="KEGG" id="fla:SY85_09255"/>
<accession>A0A172TV56</accession>
<dbReference type="AlphaFoldDB" id="A0A172TV56"/>
<protein>
    <submittedName>
        <fullName evidence="1">Uncharacterized protein</fullName>
    </submittedName>
</protein>
<evidence type="ECO:0000313" key="2">
    <source>
        <dbReference type="Proteomes" id="UP000077177"/>
    </source>
</evidence>